<dbReference type="EMBL" id="FTOV01000002">
    <property type="protein sequence ID" value="SIS69841.1"/>
    <property type="molecule type" value="Genomic_DNA"/>
</dbReference>
<evidence type="ECO:0000256" key="1">
    <source>
        <dbReference type="SAM" id="MobiDB-lite"/>
    </source>
</evidence>
<protein>
    <submittedName>
        <fullName evidence="2">Uncharacterized protein</fullName>
    </submittedName>
</protein>
<gene>
    <name evidence="2" type="ORF">SAMN05421785_10241</name>
</gene>
<sequence>MLAGKKQINQRNQKTTVRKSTVDSFSKKTKPELSNSFFQKIISLLKKEELI</sequence>
<dbReference type="Proteomes" id="UP000185781">
    <property type="component" value="Unassembled WGS sequence"/>
</dbReference>
<accession>A0A1N7L7T6</accession>
<evidence type="ECO:0000313" key="3">
    <source>
        <dbReference type="Proteomes" id="UP000185781"/>
    </source>
</evidence>
<proteinExistence type="predicted"/>
<organism evidence="2 3">
    <name type="scientific">Chryseobacterium gambrini</name>
    <dbReference type="NCBI Taxonomy" id="373672"/>
    <lineage>
        <taxon>Bacteria</taxon>
        <taxon>Pseudomonadati</taxon>
        <taxon>Bacteroidota</taxon>
        <taxon>Flavobacteriia</taxon>
        <taxon>Flavobacteriales</taxon>
        <taxon>Weeksellaceae</taxon>
        <taxon>Chryseobacterium group</taxon>
        <taxon>Chryseobacterium</taxon>
    </lineage>
</organism>
<reference evidence="2 3" key="1">
    <citation type="submission" date="2017-01" db="EMBL/GenBank/DDBJ databases">
        <authorList>
            <person name="Mah S.A."/>
            <person name="Swanson W.J."/>
            <person name="Moy G.W."/>
            <person name="Vacquier V.D."/>
        </authorList>
    </citation>
    <scope>NUCLEOTIDE SEQUENCE [LARGE SCALE GENOMIC DNA]</scope>
    <source>
        <strain evidence="2 3">DSM 18014</strain>
    </source>
</reference>
<feature type="region of interest" description="Disordered" evidence="1">
    <location>
        <begin position="1"/>
        <end position="25"/>
    </location>
</feature>
<evidence type="ECO:0000313" key="2">
    <source>
        <dbReference type="EMBL" id="SIS69841.1"/>
    </source>
</evidence>
<dbReference type="AlphaFoldDB" id="A0A1N7L7T6"/>
<name>A0A1N7L7T6_9FLAO</name>
<feature type="compositionally biased region" description="Polar residues" evidence="1">
    <location>
        <begin position="7"/>
        <end position="24"/>
    </location>
</feature>